<evidence type="ECO:0000256" key="2">
    <source>
        <dbReference type="ARBA" id="ARBA00022729"/>
    </source>
</evidence>
<dbReference type="PRINTS" id="PR01805">
    <property type="entry name" value="VACJLIPOPROT"/>
</dbReference>
<keyword evidence="2 3" id="KW-0732">Signal</keyword>
<proteinExistence type="inferred from homology"/>
<protein>
    <submittedName>
        <fullName evidence="4">VacJ-like lipoprotein</fullName>
    </submittedName>
</protein>
<reference evidence="4 5" key="1">
    <citation type="journal article" date="2009" name="J. Bacteriol.">
        <title>Genome sequence of Azotobacter vinelandii, an obligate aerobe specialized to support diverse anaerobic metabolic processes.</title>
        <authorList>
            <person name="Setubal J.C."/>
            <person name="dos Santos P."/>
            <person name="Goldman B.S."/>
            <person name="Ertesvag H."/>
            <person name="Espin G."/>
            <person name="Rubio L.M."/>
            <person name="Valla S."/>
            <person name="Almeida N.F."/>
            <person name="Balasubramanian D."/>
            <person name="Cromes L."/>
            <person name="Curatti L."/>
            <person name="Du Z."/>
            <person name="Godsy E."/>
            <person name="Goodner B."/>
            <person name="Hellner-Burris K."/>
            <person name="Hernandez J.A."/>
            <person name="Houmiel K."/>
            <person name="Imperial J."/>
            <person name="Kennedy C."/>
            <person name="Larson T.J."/>
            <person name="Latreille P."/>
            <person name="Ligon L.S."/>
            <person name="Lu J."/>
            <person name="Maerk M."/>
            <person name="Miller N.M."/>
            <person name="Norton S."/>
            <person name="O'Carroll I.P."/>
            <person name="Paulsen I."/>
            <person name="Raulfs E.C."/>
            <person name="Roemer R."/>
            <person name="Rosser J."/>
            <person name="Segura D."/>
            <person name="Slater S."/>
            <person name="Stricklin S.L."/>
            <person name="Studholme D.J."/>
            <person name="Sun J."/>
            <person name="Viana C.J."/>
            <person name="Wallin E."/>
            <person name="Wang B."/>
            <person name="Wheeler C."/>
            <person name="Zhu H."/>
            <person name="Dean D.R."/>
            <person name="Dixon R."/>
            <person name="Wood D."/>
        </authorList>
    </citation>
    <scope>NUCLEOTIDE SEQUENCE [LARGE SCALE GENOMIC DNA]</scope>
    <source>
        <strain evidence="5">DJ / ATCC BAA-1303</strain>
    </source>
</reference>
<evidence type="ECO:0000256" key="1">
    <source>
        <dbReference type="ARBA" id="ARBA00010634"/>
    </source>
</evidence>
<feature type="signal peptide" evidence="3">
    <location>
        <begin position="1"/>
        <end position="31"/>
    </location>
</feature>
<dbReference type="GO" id="GO:0016020">
    <property type="term" value="C:membrane"/>
    <property type="evidence" value="ECO:0007669"/>
    <property type="project" value="InterPro"/>
</dbReference>
<dbReference type="OrthoDB" id="9785326at2"/>
<keyword evidence="4" id="KW-0449">Lipoprotein</keyword>
<feature type="chain" id="PRO_5002908528" evidence="3">
    <location>
        <begin position="32"/>
        <end position="234"/>
    </location>
</feature>
<dbReference type="InterPro" id="IPR007428">
    <property type="entry name" value="MlaA"/>
</dbReference>
<gene>
    <name evidence="4" type="ordered locus">Avin_32730</name>
</gene>
<keyword evidence="5" id="KW-1185">Reference proteome</keyword>
<evidence type="ECO:0000313" key="5">
    <source>
        <dbReference type="Proteomes" id="UP000002424"/>
    </source>
</evidence>
<dbReference type="AlphaFoldDB" id="C1DP77"/>
<dbReference type="KEGG" id="avn:Avin_32730"/>
<dbReference type="GeneID" id="88186316"/>
<organism evidence="4 5">
    <name type="scientific">Azotobacter vinelandii (strain DJ / ATCC BAA-1303)</name>
    <dbReference type="NCBI Taxonomy" id="322710"/>
    <lineage>
        <taxon>Bacteria</taxon>
        <taxon>Pseudomonadati</taxon>
        <taxon>Pseudomonadota</taxon>
        <taxon>Gammaproteobacteria</taxon>
        <taxon>Pseudomonadales</taxon>
        <taxon>Pseudomonadaceae</taxon>
        <taxon>Azotobacter</taxon>
    </lineage>
</organism>
<accession>C1DP77</accession>
<dbReference type="HOGENOM" id="CLU_059326_3_1_6"/>
<sequence length="234" mass="25985">MRVIAADRTKRLGRSLVCAGLALLPVVAAVAEEDPWEGVNRAIFRFNDTLDTYFLKPVAKGYQAITPQFLEDGIHNVYRNIGDVGNLANDLMQAKFHDASVDSSRFLFNSTVGVLGFFDVATKMGLDRNDEDFGQTLGAWGVPSGPYVVLPFFGSSTVRDGGGLLVDAYTKPYPYMDDDVRSRNIMFGIEVVDTRASLLSAEKLITGDKYIFIRNAYLQNREFKVQDGKVEDDF</sequence>
<dbReference type="GO" id="GO:0120010">
    <property type="term" value="P:intermembrane phospholipid transfer"/>
    <property type="evidence" value="ECO:0007669"/>
    <property type="project" value="TreeGrafter"/>
</dbReference>
<dbReference type="Proteomes" id="UP000002424">
    <property type="component" value="Chromosome"/>
</dbReference>
<evidence type="ECO:0000313" key="4">
    <source>
        <dbReference type="EMBL" id="ACO79430.1"/>
    </source>
</evidence>
<dbReference type="Pfam" id="PF04333">
    <property type="entry name" value="MlaA"/>
    <property type="match status" value="1"/>
</dbReference>
<evidence type="ECO:0000256" key="3">
    <source>
        <dbReference type="SAM" id="SignalP"/>
    </source>
</evidence>
<dbReference type="EMBL" id="CP001157">
    <property type="protein sequence ID" value="ACO79430.1"/>
    <property type="molecule type" value="Genomic_DNA"/>
</dbReference>
<dbReference type="RefSeq" id="WP_012701814.1">
    <property type="nucleotide sequence ID" value="NC_012560.1"/>
</dbReference>
<dbReference type="eggNOG" id="COG2853">
    <property type="taxonomic scope" value="Bacteria"/>
</dbReference>
<dbReference type="STRING" id="322710.Avin_32730"/>
<dbReference type="PANTHER" id="PTHR30035:SF3">
    <property type="entry name" value="INTERMEMBRANE PHOSPHOLIPID TRANSPORT SYSTEM LIPOPROTEIN MLAA"/>
    <property type="match status" value="1"/>
</dbReference>
<dbReference type="EnsemblBacteria" id="ACO79430">
    <property type="protein sequence ID" value="ACO79430"/>
    <property type="gene ID" value="Avin_32730"/>
</dbReference>
<dbReference type="PANTHER" id="PTHR30035">
    <property type="entry name" value="LIPOPROTEIN VACJ-RELATED"/>
    <property type="match status" value="1"/>
</dbReference>
<name>C1DP77_AZOVD</name>
<comment type="similarity">
    <text evidence="1">Belongs to the MlaA family.</text>
</comment>